<dbReference type="RefSeq" id="WP_115002860.1">
    <property type="nucleotide sequence ID" value="NZ_UGHS01000003.1"/>
</dbReference>
<dbReference type="InterPro" id="IPR009363">
    <property type="entry name" value="Phage_Mu_Gp16"/>
</dbReference>
<gene>
    <name evidence="1" type="ORF">NCTC13335_00720</name>
</gene>
<proteinExistence type="predicted"/>
<accession>A0A377IXD4</accession>
<dbReference type="Pfam" id="PF06252">
    <property type="entry name" value="GemA"/>
    <property type="match status" value="1"/>
</dbReference>
<dbReference type="OrthoDB" id="7360086at2"/>
<name>A0A377IXD4_9PAST</name>
<organism evidence="1 2">
    <name type="scientific">Haemophilus pittmaniae</name>
    <dbReference type="NCBI Taxonomy" id="249188"/>
    <lineage>
        <taxon>Bacteria</taxon>
        <taxon>Pseudomonadati</taxon>
        <taxon>Pseudomonadota</taxon>
        <taxon>Gammaproteobacteria</taxon>
        <taxon>Pasteurellales</taxon>
        <taxon>Pasteurellaceae</taxon>
        <taxon>Haemophilus</taxon>
    </lineage>
</organism>
<dbReference type="AlphaFoldDB" id="A0A377IXD4"/>
<evidence type="ECO:0000313" key="2">
    <source>
        <dbReference type="Proteomes" id="UP000255264"/>
    </source>
</evidence>
<reference evidence="1 2" key="1">
    <citation type="submission" date="2018-06" db="EMBL/GenBank/DDBJ databases">
        <authorList>
            <consortium name="Pathogen Informatics"/>
            <person name="Doyle S."/>
        </authorList>
    </citation>
    <scope>NUCLEOTIDE SEQUENCE [LARGE SCALE GENOMIC DNA]</scope>
    <source>
        <strain evidence="1 2">NCTC13335</strain>
    </source>
</reference>
<protein>
    <submittedName>
        <fullName evidence="1">Mu-like prophage protein gp16</fullName>
    </submittedName>
</protein>
<sequence>MQPQTRKQMIQKIHIGKGMLKMTDDQYKRFLLDTVDKHSCTVMTDAELMQVLRAIKAKGVVFSAKNAPKRPAPRADKAKYLAKITALLTEYSLPLSYADSMAKKAFGIDFVHWLEVWQLKKVVQMLAVYDRRKHKAKN</sequence>
<keyword evidence="2" id="KW-1185">Reference proteome</keyword>
<dbReference type="EMBL" id="UGHS01000003">
    <property type="protein sequence ID" value="STO92863.1"/>
    <property type="molecule type" value="Genomic_DNA"/>
</dbReference>
<dbReference type="Proteomes" id="UP000255264">
    <property type="component" value="Unassembled WGS sequence"/>
</dbReference>
<evidence type="ECO:0000313" key="1">
    <source>
        <dbReference type="EMBL" id="STO92863.1"/>
    </source>
</evidence>